<dbReference type="Proteomes" id="UP000218231">
    <property type="component" value="Unassembled WGS sequence"/>
</dbReference>
<gene>
    <name evidence="1" type="ORF">WR25_16419</name>
</gene>
<organism evidence="1 2">
    <name type="scientific">Diploscapter pachys</name>
    <dbReference type="NCBI Taxonomy" id="2018661"/>
    <lineage>
        <taxon>Eukaryota</taxon>
        <taxon>Metazoa</taxon>
        <taxon>Ecdysozoa</taxon>
        <taxon>Nematoda</taxon>
        <taxon>Chromadorea</taxon>
        <taxon>Rhabditida</taxon>
        <taxon>Rhabditina</taxon>
        <taxon>Rhabditomorpha</taxon>
        <taxon>Rhabditoidea</taxon>
        <taxon>Rhabditidae</taxon>
        <taxon>Diploscapter</taxon>
    </lineage>
</organism>
<keyword evidence="2" id="KW-1185">Reference proteome</keyword>
<sequence>MSRTETIEPNRFRQGVHVVHVADASHRPRVLAHPLLPVERIDRRHILVVQRQVRRREIVAHMFRIGGLGDHRKAMREMPGQHHLRRRLRMLVRDAYDRRVLQQVAALPQRAPALRHDAMRLVIRPLFQPLVPRVKLDLVEHRRHARRIDDRVEMLREKVRHADRSRLARVTQAHQRLPRLDILPLPRRGPVDQVQIDRIHAQQRQTLVQRRLGIALPVVPQLGRDEGIAARQPFADAAFVAIDRCGVDQPISDIERAAHHQRGLCIGQFPGAEAQLGHGPAIVQRQIGHRRTASQ</sequence>
<reference evidence="1 2" key="1">
    <citation type="journal article" date="2017" name="Curr. Biol.">
        <title>Genome architecture and evolution of a unichromosomal asexual nematode.</title>
        <authorList>
            <person name="Fradin H."/>
            <person name="Zegar C."/>
            <person name="Gutwein M."/>
            <person name="Lucas J."/>
            <person name="Kovtun M."/>
            <person name="Corcoran D."/>
            <person name="Baugh L.R."/>
            <person name="Kiontke K."/>
            <person name="Gunsalus K."/>
            <person name="Fitch D.H."/>
            <person name="Piano F."/>
        </authorList>
    </citation>
    <scope>NUCLEOTIDE SEQUENCE [LARGE SCALE GENOMIC DNA]</scope>
    <source>
        <strain evidence="1">PF1309</strain>
    </source>
</reference>
<dbReference type="EMBL" id="LIAE01009482">
    <property type="protein sequence ID" value="PAV69655.1"/>
    <property type="molecule type" value="Genomic_DNA"/>
</dbReference>
<name>A0A2A2K6Y3_9BILA</name>
<protein>
    <submittedName>
        <fullName evidence="1">Uncharacterized protein</fullName>
    </submittedName>
</protein>
<evidence type="ECO:0000313" key="1">
    <source>
        <dbReference type="EMBL" id="PAV69655.1"/>
    </source>
</evidence>
<evidence type="ECO:0000313" key="2">
    <source>
        <dbReference type="Proteomes" id="UP000218231"/>
    </source>
</evidence>
<proteinExistence type="predicted"/>
<comment type="caution">
    <text evidence="1">The sequence shown here is derived from an EMBL/GenBank/DDBJ whole genome shotgun (WGS) entry which is preliminary data.</text>
</comment>
<accession>A0A2A2K6Y3</accession>
<dbReference type="AlphaFoldDB" id="A0A2A2K6Y3"/>